<proteinExistence type="predicted"/>
<dbReference type="InterPro" id="IPR001940">
    <property type="entry name" value="Peptidase_S1C"/>
</dbReference>
<dbReference type="PANTHER" id="PTHR45980:SF9">
    <property type="entry name" value="PROTEASE DO-LIKE 10, MITOCHONDRIAL-RELATED"/>
    <property type="match status" value="1"/>
</dbReference>
<dbReference type="PRINTS" id="PR00834">
    <property type="entry name" value="PROTEASES2C"/>
</dbReference>
<dbReference type="Proteomes" id="UP001204621">
    <property type="component" value="Unassembled WGS sequence"/>
</dbReference>
<dbReference type="InterPro" id="IPR043504">
    <property type="entry name" value="Peptidase_S1_PA_chymotrypsin"/>
</dbReference>
<organism evidence="6 7">
    <name type="scientific">Massilia terrae</name>
    <dbReference type="NCBI Taxonomy" id="1811224"/>
    <lineage>
        <taxon>Bacteria</taxon>
        <taxon>Pseudomonadati</taxon>
        <taxon>Pseudomonadota</taxon>
        <taxon>Betaproteobacteria</taxon>
        <taxon>Burkholderiales</taxon>
        <taxon>Oxalobacteraceae</taxon>
        <taxon>Telluria group</taxon>
        <taxon>Massilia</taxon>
    </lineage>
</organism>
<gene>
    <name evidence="6" type="ORF">NX778_11825</name>
</gene>
<evidence type="ECO:0000256" key="1">
    <source>
        <dbReference type="ARBA" id="ARBA00022670"/>
    </source>
</evidence>
<dbReference type="InterPro" id="IPR046449">
    <property type="entry name" value="DEGP_PDZ_sf"/>
</dbReference>
<dbReference type="GO" id="GO:0006508">
    <property type="term" value="P:proteolysis"/>
    <property type="evidence" value="ECO:0007669"/>
    <property type="project" value="UniProtKB-KW"/>
</dbReference>
<evidence type="ECO:0000259" key="5">
    <source>
        <dbReference type="Pfam" id="PF17815"/>
    </source>
</evidence>
<dbReference type="PANTHER" id="PTHR45980">
    <property type="match status" value="1"/>
</dbReference>
<dbReference type="Gene3D" id="3.20.190.20">
    <property type="match status" value="1"/>
</dbReference>
<keyword evidence="2" id="KW-0378">Hydrolase</keyword>
<dbReference type="RefSeq" id="WP_258811943.1">
    <property type="nucleotide sequence ID" value="NZ_JANUGU010000003.1"/>
</dbReference>
<dbReference type="Gene3D" id="2.40.10.10">
    <property type="entry name" value="Trypsin-like serine proteases"/>
    <property type="match status" value="2"/>
</dbReference>
<dbReference type="InterPro" id="IPR041517">
    <property type="entry name" value="DEGP_PDZ"/>
</dbReference>
<reference evidence="6 7" key="1">
    <citation type="submission" date="2022-08" db="EMBL/GenBank/DDBJ databases">
        <title>Reclassification of Massilia species as members of the genera Telluria, Duganella, Pseudoduganella, Mokoshia gen. nov. and Zemynaea gen. nov. using orthogonal and non-orthogonal genome-based approaches.</title>
        <authorList>
            <person name="Bowman J.P."/>
        </authorList>
    </citation>
    <scope>NUCLEOTIDE SEQUENCE [LARGE SCALE GENOMIC DNA]</scope>
    <source>
        <strain evidence="6 7">JCM 31606</strain>
    </source>
</reference>
<evidence type="ECO:0000256" key="3">
    <source>
        <dbReference type="ARBA" id="ARBA00022825"/>
    </source>
</evidence>
<evidence type="ECO:0000256" key="4">
    <source>
        <dbReference type="SAM" id="SignalP"/>
    </source>
</evidence>
<evidence type="ECO:0000256" key="2">
    <source>
        <dbReference type="ARBA" id="ARBA00022801"/>
    </source>
</evidence>
<evidence type="ECO:0000313" key="7">
    <source>
        <dbReference type="Proteomes" id="UP001204621"/>
    </source>
</evidence>
<feature type="signal peptide" evidence="4">
    <location>
        <begin position="1"/>
        <end position="21"/>
    </location>
</feature>
<accession>A0ABT2CXP3</accession>
<feature type="chain" id="PRO_5046349657" evidence="4">
    <location>
        <begin position="22"/>
        <end position="509"/>
    </location>
</feature>
<dbReference type="Pfam" id="PF13365">
    <property type="entry name" value="Trypsin_2"/>
    <property type="match status" value="1"/>
</dbReference>
<dbReference type="GO" id="GO:0008233">
    <property type="term" value="F:peptidase activity"/>
    <property type="evidence" value="ECO:0007669"/>
    <property type="project" value="UniProtKB-KW"/>
</dbReference>
<dbReference type="Pfam" id="PF17815">
    <property type="entry name" value="PDZ_3"/>
    <property type="match status" value="1"/>
</dbReference>
<dbReference type="InterPro" id="IPR009003">
    <property type="entry name" value="Peptidase_S1_PA"/>
</dbReference>
<comment type="caution">
    <text evidence="6">The sequence shown here is derived from an EMBL/GenBank/DDBJ whole genome shotgun (WGS) entry which is preliminary data.</text>
</comment>
<protein>
    <submittedName>
        <fullName evidence="6">Serine protease</fullName>
    </submittedName>
</protein>
<keyword evidence="7" id="KW-1185">Reference proteome</keyword>
<feature type="domain" description="Protease Do-like PDZ" evidence="5">
    <location>
        <begin position="356"/>
        <end position="499"/>
    </location>
</feature>
<dbReference type="Gene3D" id="2.30.42.10">
    <property type="match status" value="1"/>
</dbReference>
<dbReference type="InterPro" id="IPR036034">
    <property type="entry name" value="PDZ_sf"/>
</dbReference>
<sequence length="509" mass="55103">MNFARISAIVLLAAAAVSAHAGDSTTPPPAPAVATAVSNSVVKVFSTIRRPDPLKPWAKSAPQNVTGSGVVIDGKRILTNAHVVNYASQVEIQASQSGDKMTAKVVAIARGMDLALLKLDDESFFDTHPPVPRAKALPDVGEAVFAYGYPIGGNSLSTTKGVISRVEFVSYSYGNSGLRIQVDAPINPGNSGGAVVAGDKLVGLAFSGVANAQNIGYIIPDEEIELFLKSVADGREDYKLSVWDDLQTLENPVLRQYLKLDRSVEGMVVAHPASKDASYPLKEWDVITHIGQYPVDNQGMVRLGPTLRVRFQYHLQHVAKDGKVPMTVIRSGKPMQVQVPATSTRKLLIPDLNGGYPSYFVYGPIVFTRATVEYLSFISANAQALNIYSFNANPLVTRRGDLPDAQNDELVVVAAPFFPHKLVTGYGSHFGNVLESVNGVHIRSLKHLVQVLRDLKDDNVVLRFDQRYGETMVLPRKAMLEATDGILQDNDIRSQGSPDMMAVWNGKSA</sequence>
<dbReference type="EMBL" id="JANUGU010000003">
    <property type="protein sequence ID" value="MCS0658755.1"/>
    <property type="molecule type" value="Genomic_DNA"/>
</dbReference>
<name>A0ABT2CXP3_9BURK</name>
<keyword evidence="4" id="KW-0732">Signal</keyword>
<dbReference type="SUPFAM" id="SSF50494">
    <property type="entry name" value="Trypsin-like serine proteases"/>
    <property type="match status" value="1"/>
</dbReference>
<keyword evidence="3" id="KW-0720">Serine protease</keyword>
<keyword evidence="1 6" id="KW-0645">Protease</keyword>
<evidence type="ECO:0000313" key="6">
    <source>
        <dbReference type="EMBL" id="MCS0658755.1"/>
    </source>
</evidence>